<evidence type="ECO:0000313" key="3">
    <source>
        <dbReference type="Proteomes" id="UP001147782"/>
    </source>
</evidence>
<comment type="caution">
    <text evidence="2">The sequence shown here is derived from an EMBL/GenBank/DDBJ whole genome shotgun (WGS) entry which is preliminary data.</text>
</comment>
<dbReference type="RefSeq" id="XP_056557203.1">
    <property type="nucleotide sequence ID" value="XM_056698678.1"/>
</dbReference>
<feature type="compositionally biased region" description="Basic and acidic residues" evidence="1">
    <location>
        <begin position="80"/>
        <end position="94"/>
    </location>
</feature>
<dbReference type="GeneID" id="81437857"/>
<proteinExistence type="predicted"/>
<feature type="compositionally biased region" description="Low complexity" evidence="1">
    <location>
        <begin position="63"/>
        <end position="76"/>
    </location>
</feature>
<dbReference type="OrthoDB" id="2143914at2759"/>
<reference evidence="2" key="2">
    <citation type="journal article" date="2023" name="IMA Fungus">
        <title>Comparative genomic study of the Penicillium genus elucidates a diverse pangenome and 15 lateral gene transfer events.</title>
        <authorList>
            <person name="Petersen C."/>
            <person name="Sorensen T."/>
            <person name="Nielsen M.R."/>
            <person name="Sondergaard T.E."/>
            <person name="Sorensen J.L."/>
            <person name="Fitzpatrick D.A."/>
            <person name="Frisvad J.C."/>
            <person name="Nielsen K.L."/>
        </authorList>
    </citation>
    <scope>NUCLEOTIDE SEQUENCE</scope>
    <source>
        <strain evidence="2">IBT 29864</strain>
    </source>
</reference>
<protein>
    <submittedName>
        <fullName evidence="2">Uncharacterized protein</fullName>
    </submittedName>
</protein>
<gene>
    <name evidence="2" type="ORF">N7496_005749</name>
</gene>
<dbReference type="AlphaFoldDB" id="A0A9W9VG71"/>
<dbReference type="Proteomes" id="UP001147782">
    <property type="component" value="Unassembled WGS sequence"/>
</dbReference>
<keyword evidence="3" id="KW-1185">Reference proteome</keyword>
<accession>A0A9W9VG71</accession>
<organism evidence="2 3">
    <name type="scientific">Penicillium cataractarum</name>
    <dbReference type="NCBI Taxonomy" id="2100454"/>
    <lineage>
        <taxon>Eukaryota</taxon>
        <taxon>Fungi</taxon>
        <taxon>Dikarya</taxon>
        <taxon>Ascomycota</taxon>
        <taxon>Pezizomycotina</taxon>
        <taxon>Eurotiomycetes</taxon>
        <taxon>Eurotiomycetidae</taxon>
        <taxon>Eurotiales</taxon>
        <taxon>Aspergillaceae</taxon>
        <taxon>Penicillium</taxon>
    </lineage>
</organism>
<evidence type="ECO:0000256" key="1">
    <source>
        <dbReference type="SAM" id="MobiDB-lite"/>
    </source>
</evidence>
<sequence length="132" mass="14705">MIFEQIAPDSEHQFLLCNSSGPEVHFTPNQHPQLGLLEGPISLEDPTIDPAILDDNGSRDFEQTQQTAITPAAAVTSRNDPAEQARPPVRDTHCYSRQQTPRKPVKASRGPSFIFGLFAPLFCQQKESHVIW</sequence>
<dbReference type="EMBL" id="JAPZBS010000004">
    <property type="protein sequence ID" value="KAJ5378340.1"/>
    <property type="molecule type" value="Genomic_DNA"/>
</dbReference>
<evidence type="ECO:0000313" key="2">
    <source>
        <dbReference type="EMBL" id="KAJ5378340.1"/>
    </source>
</evidence>
<reference evidence="2" key="1">
    <citation type="submission" date="2022-11" db="EMBL/GenBank/DDBJ databases">
        <authorList>
            <person name="Petersen C."/>
        </authorList>
    </citation>
    <scope>NUCLEOTIDE SEQUENCE</scope>
    <source>
        <strain evidence="2">IBT 29864</strain>
    </source>
</reference>
<name>A0A9W9VG71_9EURO</name>
<feature type="region of interest" description="Disordered" evidence="1">
    <location>
        <begin position="31"/>
        <end position="107"/>
    </location>
</feature>